<evidence type="ECO:0000313" key="1">
    <source>
        <dbReference type="EMBL" id="KZE79304.1"/>
    </source>
</evidence>
<reference evidence="2" key="1">
    <citation type="submission" date="2016-01" db="EMBL/GenBank/DDBJ databases">
        <title>Draft genome of Chromobacterium sp. F49.</title>
        <authorList>
            <person name="Hong K.W."/>
        </authorList>
    </citation>
    <scope>NUCLEOTIDE SEQUENCE [LARGE SCALE GENOMIC DNA]</scope>
    <source>
        <strain evidence="2">M63</strain>
    </source>
</reference>
<dbReference type="SUPFAM" id="SSF158791">
    <property type="entry name" value="MgtE N-terminal domain-like"/>
    <property type="match status" value="1"/>
</dbReference>
<comment type="caution">
    <text evidence="1">The sequence shown here is derived from an EMBL/GenBank/DDBJ whole genome shotgun (WGS) entry which is preliminary data.</text>
</comment>
<evidence type="ECO:0000313" key="2">
    <source>
        <dbReference type="Proteomes" id="UP000076563"/>
    </source>
</evidence>
<dbReference type="RefSeq" id="WP_063181970.1">
    <property type="nucleotide sequence ID" value="NZ_LQRA01000052.1"/>
</dbReference>
<proteinExistence type="predicted"/>
<dbReference type="AlphaFoldDB" id="A0A161S430"/>
<dbReference type="OrthoDB" id="9983377at2"/>
<accession>A0A161S430</accession>
<dbReference type="EMBL" id="LQRA01000052">
    <property type="protein sequence ID" value="KZE79304.1"/>
    <property type="molecule type" value="Genomic_DNA"/>
</dbReference>
<name>A0A161S430_9BACL</name>
<organism evidence="1 2">
    <name type="scientific">Paenibacillus elgii</name>
    <dbReference type="NCBI Taxonomy" id="189691"/>
    <lineage>
        <taxon>Bacteria</taxon>
        <taxon>Bacillati</taxon>
        <taxon>Bacillota</taxon>
        <taxon>Bacilli</taxon>
        <taxon>Bacillales</taxon>
        <taxon>Paenibacillaceae</taxon>
        <taxon>Paenibacillus</taxon>
    </lineage>
</organism>
<keyword evidence="2" id="KW-1185">Reference proteome</keyword>
<protein>
    <submittedName>
        <fullName evidence="1">Uncharacterized protein</fullName>
    </submittedName>
</protein>
<gene>
    <name evidence="1" type="ORF">AV654_17705</name>
</gene>
<dbReference type="Proteomes" id="UP000076563">
    <property type="component" value="Unassembled WGS sequence"/>
</dbReference>
<sequence length="72" mass="8155">MLIFTERIGEIELTYSGETVEDVVKLRQALNPSVISARLDDLSEEERMDFLSQIQRDIAGKVLAEFKESGHS</sequence>